<dbReference type="EMBL" id="JACHMV010000001">
    <property type="protein sequence ID" value="MBB4771733.1"/>
    <property type="molecule type" value="Genomic_DNA"/>
</dbReference>
<dbReference type="Proteomes" id="UP000549343">
    <property type="component" value="Unassembled WGS sequence"/>
</dbReference>
<reference evidence="1" key="4">
    <citation type="submission" date="2023-12" db="EMBL/GenBank/DDBJ databases">
        <authorList>
            <person name="Sun Q."/>
            <person name="Inoue M."/>
        </authorList>
    </citation>
    <scope>NUCLEOTIDE SEQUENCE</scope>
    <source>
        <strain evidence="1">JCM 10667</strain>
    </source>
</reference>
<name>A0A7W7I793_9ACTN</name>
<proteinExistence type="predicted"/>
<reference evidence="1" key="1">
    <citation type="journal article" date="2014" name="Int. J. Syst. Evol. Microbiol.">
        <title>Complete genome of a new Firmicutes species belonging to the dominant human colonic microbiota ('Ruminococcus bicirculans') reveals two chromosomes and a selective capacity to utilize plant glucans.</title>
        <authorList>
            <consortium name="NISC Comparative Sequencing Program"/>
            <person name="Wegmann U."/>
            <person name="Louis P."/>
            <person name="Goesmann A."/>
            <person name="Henrissat B."/>
            <person name="Duncan S.H."/>
            <person name="Flint H.J."/>
        </authorList>
    </citation>
    <scope>NUCLEOTIDE SEQUENCE</scope>
    <source>
        <strain evidence="1">JCM 10667</strain>
    </source>
</reference>
<reference evidence="2 3" key="3">
    <citation type="submission" date="2020-08" db="EMBL/GenBank/DDBJ databases">
        <title>Sequencing the genomes of 1000 actinobacteria strains.</title>
        <authorList>
            <person name="Klenk H.-P."/>
        </authorList>
    </citation>
    <scope>NUCLEOTIDE SEQUENCE [LARGE SCALE GENOMIC DNA]</scope>
    <source>
        <strain evidence="2 3">DSM 44772</strain>
    </source>
</reference>
<reference evidence="4" key="2">
    <citation type="journal article" date="2019" name="Int. J. Syst. Evol. Microbiol.">
        <title>The Global Catalogue of Microorganisms (GCM) 10K type strain sequencing project: providing services to taxonomists for standard genome sequencing and annotation.</title>
        <authorList>
            <consortium name="The Broad Institute Genomics Platform"/>
            <consortium name="The Broad Institute Genome Sequencing Center for Infectious Disease"/>
            <person name="Wu L."/>
            <person name="Ma J."/>
        </authorList>
    </citation>
    <scope>NUCLEOTIDE SEQUENCE [LARGE SCALE GENOMIC DNA]</scope>
    <source>
        <strain evidence="4">JCM 10667</strain>
    </source>
</reference>
<evidence type="ECO:0000313" key="3">
    <source>
        <dbReference type="Proteomes" id="UP000549343"/>
    </source>
</evidence>
<organism evidence="2 3">
    <name type="scientific">Actinomadura livida</name>
    <dbReference type="NCBI Taxonomy" id="79909"/>
    <lineage>
        <taxon>Bacteria</taxon>
        <taxon>Bacillati</taxon>
        <taxon>Actinomycetota</taxon>
        <taxon>Actinomycetes</taxon>
        <taxon>Streptosporangiales</taxon>
        <taxon>Thermomonosporaceae</taxon>
        <taxon>Actinomadura</taxon>
    </lineage>
</organism>
<comment type="caution">
    <text evidence="2">The sequence shown here is derived from an EMBL/GenBank/DDBJ whole genome shotgun (WGS) entry which is preliminary data.</text>
</comment>
<keyword evidence="4" id="KW-1185">Reference proteome</keyword>
<evidence type="ECO:0000313" key="4">
    <source>
        <dbReference type="Proteomes" id="UP001501427"/>
    </source>
</evidence>
<dbReference type="Proteomes" id="UP001501427">
    <property type="component" value="Unassembled WGS sequence"/>
</dbReference>
<accession>A0A7W7I793</accession>
<dbReference type="AlphaFoldDB" id="A0A7W7I793"/>
<sequence>MANWKKHPKKEGEEALQRIAAMGWCVENPPTYYTVKCPCGLHQRQIHLTPSNPHYFRQAVSWCKRICSPAGPEEKEEP</sequence>
<protein>
    <submittedName>
        <fullName evidence="2">Uncharacterized protein</fullName>
    </submittedName>
</protein>
<dbReference type="EMBL" id="BAAAHD010000001">
    <property type="protein sequence ID" value="GAA0542993.1"/>
    <property type="molecule type" value="Genomic_DNA"/>
</dbReference>
<evidence type="ECO:0000313" key="2">
    <source>
        <dbReference type="EMBL" id="MBB4771733.1"/>
    </source>
</evidence>
<gene>
    <name evidence="2" type="ORF">F4557_000151</name>
    <name evidence="1" type="ORF">GCM10009546_01310</name>
</gene>
<evidence type="ECO:0000313" key="1">
    <source>
        <dbReference type="EMBL" id="GAA0542993.1"/>
    </source>
</evidence>